<evidence type="ECO:0000256" key="1">
    <source>
        <dbReference type="ARBA" id="ARBA00001954"/>
    </source>
</evidence>
<dbReference type="GO" id="GO:0005737">
    <property type="term" value="C:cytoplasm"/>
    <property type="evidence" value="ECO:0007669"/>
    <property type="project" value="TreeGrafter"/>
</dbReference>
<keyword evidence="6" id="KW-0408">Iron</keyword>
<keyword evidence="9" id="KW-1185">Reference proteome</keyword>
<dbReference type="Pfam" id="PF02668">
    <property type="entry name" value="TauD"/>
    <property type="match status" value="1"/>
</dbReference>
<dbReference type="EMBL" id="WIGM01000404">
    <property type="protein sequence ID" value="KAF6826325.1"/>
    <property type="molecule type" value="Genomic_DNA"/>
</dbReference>
<dbReference type="GO" id="GO:0046872">
    <property type="term" value="F:metal ion binding"/>
    <property type="evidence" value="ECO:0007669"/>
    <property type="project" value="UniProtKB-KW"/>
</dbReference>
<dbReference type="InterPro" id="IPR042098">
    <property type="entry name" value="TauD-like_sf"/>
</dbReference>
<comment type="caution">
    <text evidence="8">The sequence shown here is derived from an EMBL/GenBank/DDBJ whole genome shotgun (WGS) entry which is preliminary data.</text>
</comment>
<dbReference type="GO" id="GO:0016706">
    <property type="term" value="F:2-oxoglutarate-dependent dioxygenase activity"/>
    <property type="evidence" value="ECO:0007669"/>
    <property type="project" value="TreeGrafter"/>
</dbReference>
<dbReference type="Gene3D" id="3.60.130.10">
    <property type="entry name" value="Clavaminate synthase-like"/>
    <property type="match status" value="1"/>
</dbReference>
<comment type="similarity">
    <text evidence="2">Belongs to the TfdA dioxygenase family.</text>
</comment>
<dbReference type="PANTHER" id="PTHR30468">
    <property type="entry name" value="ALPHA-KETOGLUTARATE-DEPENDENT SULFONATE DIOXYGENASE"/>
    <property type="match status" value="1"/>
</dbReference>
<evidence type="ECO:0000256" key="3">
    <source>
        <dbReference type="ARBA" id="ARBA00022723"/>
    </source>
</evidence>
<sequence>MAPTAIATEVPIHTTTKGSSFPEPLKTSSAIDAYESFDVTPVIGREFPKANLVEWLNAPNADELIRDLAITISQRGVVFFRAQDDLTNDLQKQLILRLGELTGRPSESGLHIHPLLNSERELGGSDPEISTISSVQHKKFYRNKPLAGEELSPKKQSTAQWHSDIAFEPVPADFSSLRLVQLPKTGGDTLWASGYEIYDRLSAPYQKFLESLSVTFEQPGFAQAAERNGFELYDKPRGNPRNIGNVLKAVHPVVRTNPVTGWKSVFPVGGHVKHINGVTAEESRHLLEWFLDLLQKNHDLQVRFKWQNSNDIGEFGLPFLCEAPRCLRMMRLMGNSLAIWDNRSTFHTATFDYDEQGDRFGNRAVGIGEAPYLDPNSKGRREALDIAYISGP</sequence>
<dbReference type="PANTHER" id="PTHR30468:SF10">
    <property type="entry name" value="TAUD_TFDA-LIKE DOMAIN-CONTAINING PROTEIN"/>
    <property type="match status" value="1"/>
</dbReference>
<keyword evidence="4" id="KW-0223">Dioxygenase</keyword>
<accession>A0A8H6NBB7</accession>
<protein>
    <submittedName>
        <fullName evidence="8">Alpha-ketoglutarate-dependent sulfonate</fullName>
    </submittedName>
</protein>
<gene>
    <name evidence="8" type="ORF">CMUS01_09480</name>
</gene>
<evidence type="ECO:0000256" key="2">
    <source>
        <dbReference type="ARBA" id="ARBA00005896"/>
    </source>
</evidence>
<feature type="domain" description="TauD/TfdA-like" evidence="7">
    <location>
        <begin position="37"/>
        <end position="308"/>
    </location>
</feature>
<keyword evidence="3" id="KW-0479">Metal-binding</keyword>
<dbReference type="Proteomes" id="UP000639643">
    <property type="component" value="Unassembled WGS sequence"/>
</dbReference>
<dbReference type="OrthoDB" id="10257314at2759"/>
<proteinExistence type="inferred from homology"/>
<reference evidence="8" key="1">
    <citation type="journal article" date="2020" name="Phytopathology">
        <title>Genome Sequence Resources of Colletotrichum truncatum, C. plurivorum, C. musicola, and C. sojae: Four Species Pathogenic to Soybean (Glycine max).</title>
        <authorList>
            <person name="Rogerio F."/>
            <person name="Boufleur T.R."/>
            <person name="Ciampi-Guillardi M."/>
            <person name="Sukno S.A."/>
            <person name="Thon M.R."/>
            <person name="Massola Junior N.S."/>
            <person name="Baroncelli R."/>
        </authorList>
    </citation>
    <scope>NUCLEOTIDE SEQUENCE</scope>
    <source>
        <strain evidence="8">LFN0074</strain>
    </source>
</reference>
<dbReference type="SUPFAM" id="SSF51197">
    <property type="entry name" value="Clavaminate synthase-like"/>
    <property type="match status" value="1"/>
</dbReference>
<evidence type="ECO:0000256" key="5">
    <source>
        <dbReference type="ARBA" id="ARBA00023002"/>
    </source>
</evidence>
<dbReference type="InterPro" id="IPR051323">
    <property type="entry name" value="AtsK-like"/>
</dbReference>
<comment type="cofactor">
    <cofactor evidence="1">
        <name>Fe(2+)</name>
        <dbReference type="ChEBI" id="CHEBI:29033"/>
    </cofactor>
</comment>
<evidence type="ECO:0000256" key="4">
    <source>
        <dbReference type="ARBA" id="ARBA00022964"/>
    </source>
</evidence>
<dbReference type="InterPro" id="IPR003819">
    <property type="entry name" value="TauD/TfdA-like"/>
</dbReference>
<evidence type="ECO:0000313" key="8">
    <source>
        <dbReference type="EMBL" id="KAF6826325.1"/>
    </source>
</evidence>
<evidence type="ECO:0000313" key="9">
    <source>
        <dbReference type="Proteomes" id="UP000639643"/>
    </source>
</evidence>
<keyword evidence="5" id="KW-0560">Oxidoreductase</keyword>
<name>A0A8H6NBB7_9PEZI</name>
<dbReference type="AlphaFoldDB" id="A0A8H6NBB7"/>
<evidence type="ECO:0000256" key="6">
    <source>
        <dbReference type="ARBA" id="ARBA00023004"/>
    </source>
</evidence>
<organism evidence="8 9">
    <name type="scientific">Colletotrichum musicola</name>
    <dbReference type="NCBI Taxonomy" id="2175873"/>
    <lineage>
        <taxon>Eukaryota</taxon>
        <taxon>Fungi</taxon>
        <taxon>Dikarya</taxon>
        <taxon>Ascomycota</taxon>
        <taxon>Pezizomycotina</taxon>
        <taxon>Sordariomycetes</taxon>
        <taxon>Hypocreomycetidae</taxon>
        <taxon>Glomerellales</taxon>
        <taxon>Glomerellaceae</taxon>
        <taxon>Colletotrichum</taxon>
        <taxon>Colletotrichum orchidearum species complex</taxon>
    </lineage>
</organism>
<evidence type="ECO:0000259" key="7">
    <source>
        <dbReference type="Pfam" id="PF02668"/>
    </source>
</evidence>